<feature type="coiled-coil region" evidence="1">
    <location>
        <begin position="110"/>
        <end position="144"/>
    </location>
</feature>
<accession>A0A1Y3BP31</accession>
<feature type="non-terminal residue" evidence="2">
    <location>
        <position position="226"/>
    </location>
</feature>
<organism evidence="2 3">
    <name type="scientific">Euroglyphus maynei</name>
    <name type="common">Mayne's house dust mite</name>
    <dbReference type="NCBI Taxonomy" id="6958"/>
    <lineage>
        <taxon>Eukaryota</taxon>
        <taxon>Metazoa</taxon>
        <taxon>Ecdysozoa</taxon>
        <taxon>Arthropoda</taxon>
        <taxon>Chelicerata</taxon>
        <taxon>Arachnida</taxon>
        <taxon>Acari</taxon>
        <taxon>Acariformes</taxon>
        <taxon>Sarcoptiformes</taxon>
        <taxon>Astigmata</taxon>
        <taxon>Psoroptidia</taxon>
        <taxon>Analgoidea</taxon>
        <taxon>Pyroglyphidae</taxon>
        <taxon>Pyroglyphinae</taxon>
        <taxon>Euroglyphus</taxon>
    </lineage>
</organism>
<reference evidence="2 3" key="1">
    <citation type="submission" date="2017-03" db="EMBL/GenBank/DDBJ databases">
        <title>Genome Survey of Euroglyphus maynei.</title>
        <authorList>
            <person name="Arlian L.G."/>
            <person name="Morgan M.S."/>
            <person name="Rider S.D."/>
        </authorList>
    </citation>
    <scope>NUCLEOTIDE SEQUENCE [LARGE SCALE GENOMIC DNA]</scope>
    <source>
        <strain evidence="2">Arlian Lab</strain>
        <tissue evidence="2">Whole body</tissue>
    </source>
</reference>
<evidence type="ECO:0000313" key="3">
    <source>
        <dbReference type="Proteomes" id="UP000194236"/>
    </source>
</evidence>
<name>A0A1Y3BP31_EURMA</name>
<proteinExistence type="predicted"/>
<protein>
    <submittedName>
        <fullName evidence="2">Uncharacterized protein</fullName>
    </submittedName>
</protein>
<keyword evidence="1" id="KW-0175">Coiled coil</keyword>
<dbReference type="OrthoDB" id="6509433at2759"/>
<comment type="caution">
    <text evidence="2">The sequence shown here is derived from an EMBL/GenBank/DDBJ whole genome shotgun (WGS) entry which is preliminary data.</text>
</comment>
<sequence length="226" mass="26363">MNDESILKLFHEYKKFCHNKMNDPNSTKDEKISLMNRIIDNLFDQNEQLIEMIVETKQNAQIKSMEMHRFMLETATKTIDIGHALSSYELEMKNITQNKLPKIFNLITLIDEQSDHLDRMERENKLLNDNIESMNNELVQYKNIVCNRIDIRTNDNSLPIQQSTVSESSSSLIQMFNNVKLAEQKTTIDSMICASIIDDIIDTIENEQETMIVQMFTNKDCSTIDQ</sequence>
<evidence type="ECO:0000256" key="1">
    <source>
        <dbReference type="SAM" id="Coils"/>
    </source>
</evidence>
<evidence type="ECO:0000313" key="2">
    <source>
        <dbReference type="EMBL" id="OTF81784.1"/>
    </source>
</evidence>
<dbReference type="AlphaFoldDB" id="A0A1Y3BP31"/>
<dbReference type="EMBL" id="MUJZ01011767">
    <property type="protein sequence ID" value="OTF81784.1"/>
    <property type="molecule type" value="Genomic_DNA"/>
</dbReference>
<dbReference type="Proteomes" id="UP000194236">
    <property type="component" value="Unassembled WGS sequence"/>
</dbReference>
<gene>
    <name evidence="2" type="ORF">BLA29_008700</name>
</gene>
<keyword evidence="3" id="KW-1185">Reference proteome</keyword>